<dbReference type="PANTHER" id="PTHR37250">
    <property type="entry name" value="OS05G0496000 PROTEIN"/>
    <property type="match status" value="1"/>
</dbReference>
<feature type="region of interest" description="Disordered" evidence="1">
    <location>
        <begin position="122"/>
        <end position="149"/>
    </location>
</feature>
<evidence type="ECO:0000313" key="2">
    <source>
        <dbReference type="EMBL" id="RYR51860.1"/>
    </source>
</evidence>
<proteinExistence type="predicted"/>
<dbReference type="AlphaFoldDB" id="A0A445CLQ3"/>
<feature type="compositionally biased region" description="Basic and acidic residues" evidence="1">
    <location>
        <begin position="36"/>
        <end position="47"/>
    </location>
</feature>
<sequence length="149" mass="16089">MIHLFEVQTTNFRDNNQSIAGEDILANTSGSEITNEDLKKSSTRDSSDGVQEQTKIAGSEGEENHLKGTSLEETDVSGEVNMEAFITTDDVIRAGGFGARDDISSFLPVAIDSTDFEASIRDARDYEEPEPQGEVSRPGLGWTGATKGE</sequence>
<dbReference type="Proteomes" id="UP000289738">
    <property type="component" value="Chromosome A06"/>
</dbReference>
<dbReference type="STRING" id="3818.A0A445CLQ3"/>
<dbReference type="EMBL" id="SDMP01000006">
    <property type="protein sequence ID" value="RYR51860.1"/>
    <property type="molecule type" value="Genomic_DNA"/>
</dbReference>
<comment type="caution">
    <text evidence="2">The sequence shown here is derived from an EMBL/GenBank/DDBJ whole genome shotgun (WGS) entry which is preliminary data.</text>
</comment>
<dbReference type="PANTHER" id="PTHR37250:SF1">
    <property type="entry name" value="OS05G0496000 PROTEIN"/>
    <property type="match status" value="1"/>
</dbReference>
<gene>
    <name evidence="2" type="ORF">Ahy_A06g026816</name>
</gene>
<reference evidence="2 3" key="1">
    <citation type="submission" date="2019-01" db="EMBL/GenBank/DDBJ databases">
        <title>Sequencing of cultivated peanut Arachis hypogaea provides insights into genome evolution and oil improvement.</title>
        <authorList>
            <person name="Chen X."/>
        </authorList>
    </citation>
    <scope>NUCLEOTIDE SEQUENCE [LARGE SCALE GENOMIC DNA]</scope>
    <source>
        <strain evidence="3">cv. Fuhuasheng</strain>
        <tissue evidence="2">Leaves</tissue>
    </source>
</reference>
<evidence type="ECO:0000313" key="3">
    <source>
        <dbReference type="Proteomes" id="UP000289738"/>
    </source>
</evidence>
<evidence type="ECO:0000256" key="1">
    <source>
        <dbReference type="SAM" id="MobiDB-lite"/>
    </source>
</evidence>
<feature type="region of interest" description="Disordered" evidence="1">
    <location>
        <begin position="23"/>
        <end position="76"/>
    </location>
</feature>
<name>A0A445CLQ3_ARAHY</name>
<dbReference type="OrthoDB" id="2012753at2759"/>
<keyword evidence="3" id="KW-1185">Reference proteome</keyword>
<accession>A0A445CLQ3</accession>
<organism evidence="2 3">
    <name type="scientific">Arachis hypogaea</name>
    <name type="common">Peanut</name>
    <dbReference type="NCBI Taxonomy" id="3818"/>
    <lineage>
        <taxon>Eukaryota</taxon>
        <taxon>Viridiplantae</taxon>
        <taxon>Streptophyta</taxon>
        <taxon>Embryophyta</taxon>
        <taxon>Tracheophyta</taxon>
        <taxon>Spermatophyta</taxon>
        <taxon>Magnoliopsida</taxon>
        <taxon>eudicotyledons</taxon>
        <taxon>Gunneridae</taxon>
        <taxon>Pentapetalae</taxon>
        <taxon>rosids</taxon>
        <taxon>fabids</taxon>
        <taxon>Fabales</taxon>
        <taxon>Fabaceae</taxon>
        <taxon>Papilionoideae</taxon>
        <taxon>50 kb inversion clade</taxon>
        <taxon>dalbergioids sensu lato</taxon>
        <taxon>Dalbergieae</taxon>
        <taxon>Pterocarpus clade</taxon>
        <taxon>Arachis</taxon>
    </lineage>
</organism>
<protein>
    <submittedName>
        <fullName evidence="2">Uncharacterized protein</fullName>
    </submittedName>
</protein>